<feature type="non-terminal residue" evidence="2">
    <location>
        <position position="1"/>
    </location>
</feature>
<evidence type="ECO:0000256" key="1">
    <source>
        <dbReference type="SAM" id="MobiDB-lite"/>
    </source>
</evidence>
<name>A0A6J4LN94_9HYPH</name>
<accession>A0A6J4LN94</accession>
<feature type="region of interest" description="Disordered" evidence="1">
    <location>
        <begin position="1"/>
        <end position="72"/>
    </location>
</feature>
<dbReference type="EMBL" id="CADCUC010000353">
    <property type="protein sequence ID" value="CAA9337356.1"/>
    <property type="molecule type" value="Genomic_DNA"/>
</dbReference>
<reference evidence="2" key="1">
    <citation type="submission" date="2020-02" db="EMBL/GenBank/DDBJ databases">
        <authorList>
            <person name="Meier V. D."/>
        </authorList>
    </citation>
    <scope>NUCLEOTIDE SEQUENCE</scope>
    <source>
        <strain evidence="2">AVDCRST_MAG90</strain>
    </source>
</reference>
<gene>
    <name evidence="2" type="ORF">AVDCRST_MAG90-1791</name>
</gene>
<feature type="region of interest" description="Disordered" evidence="1">
    <location>
        <begin position="84"/>
        <end position="135"/>
    </location>
</feature>
<sequence>DGEAGRRAGRISGRLRQPDLPSPVRQRDEFGPRAQYRGSQDPPFARGDGGFGPGKGRGPDHPVHREHAVRLPASCRLRVLDPCQSRPRARRQQVGRVVRGPRHDRFGRGDLPHPLRPDQPEPHVRRRRQARRSRP</sequence>
<feature type="compositionally biased region" description="Basic and acidic residues" evidence="1">
    <location>
        <begin position="57"/>
        <end position="69"/>
    </location>
</feature>
<dbReference type="AlphaFoldDB" id="A0A6J4LN94"/>
<feature type="compositionally biased region" description="Basic and acidic residues" evidence="1">
    <location>
        <begin position="101"/>
        <end position="123"/>
    </location>
</feature>
<protein>
    <submittedName>
        <fullName evidence="2">Uncharacterized protein</fullName>
    </submittedName>
</protein>
<feature type="compositionally biased region" description="Basic residues" evidence="1">
    <location>
        <begin position="124"/>
        <end position="135"/>
    </location>
</feature>
<evidence type="ECO:0000313" key="2">
    <source>
        <dbReference type="EMBL" id="CAA9337356.1"/>
    </source>
</evidence>
<feature type="compositionally biased region" description="Gly residues" evidence="1">
    <location>
        <begin position="47"/>
        <end position="56"/>
    </location>
</feature>
<organism evidence="2">
    <name type="scientific">uncultured Microvirga sp</name>
    <dbReference type="NCBI Taxonomy" id="412392"/>
    <lineage>
        <taxon>Bacteria</taxon>
        <taxon>Pseudomonadati</taxon>
        <taxon>Pseudomonadota</taxon>
        <taxon>Alphaproteobacteria</taxon>
        <taxon>Hyphomicrobiales</taxon>
        <taxon>Methylobacteriaceae</taxon>
        <taxon>Microvirga</taxon>
        <taxon>environmental samples</taxon>
    </lineage>
</organism>
<proteinExistence type="predicted"/>
<feature type="non-terminal residue" evidence="2">
    <location>
        <position position="135"/>
    </location>
</feature>